<keyword evidence="3" id="KW-0963">Cytoplasm</keyword>
<evidence type="ECO:0000313" key="6">
    <source>
        <dbReference type="EMBL" id="QOY88852.1"/>
    </source>
</evidence>
<protein>
    <submittedName>
        <fullName evidence="6">Flagellar export chaperone FliS</fullName>
    </submittedName>
</protein>
<keyword evidence="6" id="KW-0282">Flagellum</keyword>
<evidence type="ECO:0000256" key="5">
    <source>
        <dbReference type="ARBA" id="ARBA00023186"/>
    </source>
</evidence>
<dbReference type="NCBIfam" id="TIGR00208">
    <property type="entry name" value="fliS"/>
    <property type="match status" value="1"/>
</dbReference>
<organism evidence="6 7">
    <name type="scientific">Paludibaculum fermentans</name>
    <dbReference type="NCBI Taxonomy" id="1473598"/>
    <lineage>
        <taxon>Bacteria</taxon>
        <taxon>Pseudomonadati</taxon>
        <taxon>Acidobacteriota</taxon>
        <taxon>Terriglobia</taxon>
        <taxon>Bryobacterales</taxon>
        <taxon>Bryobacteraceae</taxon>
        <taxon>Paludibaculum</taxon>
    </lineage>
</organism>
<evidence type="ECO:0000256" key="2">
    <source>
        <dbReference type="ARBA" id="ARBA00008787"/>
    </source>
</evidence>
<keyword evidence="6" id="KW-0966">Cell projection</keyword>
<keyword evidence="5" id="KW-0143">Chaperone</keyword>
<name>A0A7S7SK77_PALFE</name>
<dbReference type="GO" id="GO:0044780">
    <property type="term" value="P:bacterial-type flagellum assembly"/>
    <property type="evidence" value="ECO:0007669"/>
    <property type="project" value="InterPro"/>
</dbReference>
<evidence type="ECO:0000256" key="3">
    <source>
        <dbReference type="ARBA" id="ARBA00022490"/>
    </source>
</evidence>
<comment type="similarity">
    <text evidence="2">Belongs to the FliS family.</text>
</comment>
<keyword evidence="4" id="KW-1005">Bacterial flagellum biogenesis</keyword>
<evidence type="ECO:0000313" key="7">
    <source>
        <dbReference type="Proteomes" id="UP000593892"/>
    </source>
</evidence>
<dbReference type="AlphaFoldDB" id="A0A7S7SK77"/>
<evidence type="ECO:0000256" key="1">
    <source>
        <dbReference type="ARBA" id="ARBA00004514"/>
    </source>
</evidence>
<dbReference type="CDD" id="cd16098">
    <property type="entry name" value="FliS"/>
    <property type="match status" value="1"/>
</dbReference>
<reference evidence="6 7" key="1">
    <citation type="submission" date="2020-10" db="EMBL/GenBank/DDBJ databases">
        <title>Complete genome sequence of Paludibaculum fermentans P105T, a facultatively anaerobic acidobacterium capable of dissimilatory Fe(III) reduction.</title>
        <authorList>
            <person name="Dedysh S.N."/>
            <person name="Beletsky A.V."/>
            <person name="Kulichevskaya I.S."/>
            <person name="Mardanov A.V."/>
            <person name="Ravin N.V."/>
        </authorList>
    </citation>
    <scope>NUCLEOTIDE SEQUENCE [LARGE SCALE GENOMIC DNA]</scope>
    <source>
        <strain evidence="6 7">P105</strain>
    </source>
</reference>
<dbReference type="Proteomes" id="UP000593892">
    <property type="component" value="Chromosome"/>
</dbReference>
<evidence type="ECO:0000256" key="4">
    <source>
        <dbReference type="ARBA" id="ARBA00022795"/>
    </source>
</evidence>
<dbReference type="PANTHER" id="PTHR34773">
    <property type="entry name" value="FLAGELLAR SECRETION CHAPERONE FLIS"/>
    <property type="match status" value="1"/>
</dbReference>
<dbReference type="RefSeq" id="WP_194450515.1">
    <property type="nucleotide sequence ID" value="NZ_CP063849.1"/>
</dbReference>
<proteinExistence type="inferred from homology"/>
<accession>A0A7S7SK77</accession>
<dbReference type="KEGG" id="pfer:IRI77_02510"/>
<dbReference type="InterPro" id="IPR036584">
    <property type="entry name" value="FliS_sf"/>
</dbReference>
<keyword evidence="6" id="KW-0969">Cilium</keyword>
<gene>
    <name evidence="6" type="primary">fliS</name>
    <name evidence="6" type="ORF">IRI77_02510</name>
</gene>
<dbReference type="Gene3D" id="1.20.120.340">
    <property type="entry name" value="Flagellar protein FliS"/>
    <property type="match status" value="1"/>
</dbReference>
<dbReference type="Pfam" id="PF02561">
    <property type="entry name" value="FliS"/>
    <property type="match status" value="1"/>
</dbReference>
<comment type="subcellular location">
    <subcellularLocation>
        <location evidence="1">Cytoplasm</location>
        <location evidence="1">Cytosol</location>
    </subcellularLocation>
</comment>
<dbReference type="GO" id="GO:0005829">
    <property type="term" value="C:cytosol"/>
    <property type="evidence" value="ECO:0007669"/>
    <property type="project" value="UniProtKB-SubCell"/>
</dbReference>
<keyword evidence="7" id="KW-1185">Reference proteome</keyword>
<dbReference type="PANTHER" id="PTHR34773:SF1">
    <property type="entry name" value="FLAGELLAR SECRETION CHAPERONE FLIS"/>
    <property type="match status" value="1"/>
</dbReference>
<sequence length="154" mass="17235">MRNFVGTDSEYIESRVLSATPAGLIEILYEKALEHMASAQFHLRAGEVVERGQAISRVQAIINELNHSLDTKKGGEIAINLQRLYEYSSLKLTEAHRFGTEAGLIEVERILLNMLDGWREATRPAVSAHDYESVTGDHMMLQPEAAPALRSWTL</sequence>
<dbReference type="EMBL" id="CP063849">
    <property type="protein sequence ID" value="QOY88852.1"/>
    <property type="molecule type" value="Genomic_DNA"/>
</dbReference>
<dbReference type="GO" id="GO:0071973">
    <property type="term" value="P:bacterial-type flagellum-dependent cell motility"/>
    <property type="evidence" value="ECO:0007669"/>
    <property type="project" value="TreeGrafter"/>
</dbReference>
<dbReference type="InterPro" id="IPR003713">
    <property type="entry name" value="FliS"/>
</dbReference>
<dbReference type="SUPFAM" id="SSF101116">
    <property type="entry name" value="Flagellar export chaperone FliS"/>
    <property type="match status" value="1"/>
</dbReference>